<proteinExistence type="predicted"/>
<dbReference type="AlphaFoldDB" id="A0A2G5EE32"/>
<evidence type="ECO:0000313" key="2">
    <source>
        <dbReference type="EMBL" id="PIA54003.1"/>
    </source>
</evidence>
<reference evidence="2 3" key="1">
    <citation type="submission" date="2017-09" db="EMBL/GenBank/DDBJ databases">
        <title>WGS assembly of Aquilegia coerulea Goldsmith.</title>
        <authorList>
            <person name="Hodges S."/>
            <person name="Kramer E."/>
            <person name="Nordborg M."/>
            <person name="Tomkins J."/>
            <person name="Borevitz J."/>
            <person name="Derieg N."/>
            <person name="Yan J."/>
            <person name="Mihaltcheva S."/>
            <person name="Hayes R.D."/>
            <person name="Rokhsar D."/>
        </authorList>
    </citation>
    <scope>NUCLEOTIDE SEQUENCE [LARGE SCALE GENOMIC DNA]</scope>
    <source>
        <strain evidence="3">cv. Goldsmith</strain>
    </source>
</reference>
<organism evidence="2 3">
    <name type="scientific">Aquilegia coerulea</name>
    <name type="common">Rocky mountain columbine</name>
    <dbReference type="NCBI Taxonomy" id="218851"/>
    <lineage>
        <taxon>Eukaryota</taxon>
        <taxon>Viridiplantae</taxon>
        <taxon>Streptophyta</taxon>
        <taxon>Embryophyta</taxon>
        <taxon>Tracheophyta</taxon>
        <taxon>Spermatophyta</taxon>
        <taxon>Magnoliopsida</taxon>
        <taxon>Ranunculales</taxon>
        <taxon>Ranunculaceae</taxon>
        <taxon>Thalictroideae</taxon>
        <taxon>Aquilegia</taxon>
    </lineage>
</organism>
<name>A0A2G5EE32_AQUCA</name>
<dbReference type="Proteomes" id="UP000230069">
    <property type="component" value="Unassembled WGS sequence"/>
</dbReference>
<feature type="compositionally biased region" description="Polar residues" evidence="1">
    <location>
        <begin position="113"/>
        <end position="122"/>
    </location>
</feature>
<keyword evidence="3" id="KW-1185">Reference proteome</keyword>
<feature type="region of interest" description="Disordered" evidence="1">
    <location>
        <begin position="88"/>
        <end position="122"/>
    </location>
</feature>
<dbReference type="EMBL" id="KZ305026">
    <property type="protein sequence ID" value="PIA54003.1"/>
    <property type="molecule type" value="Genomic_DNA"/>
</dbReference>
<accession>A0A2G5EE32</accession>
<sequence>MGICNCISIHLACCIQMILNKYRLDSVHEQQCNREVTGLIPSTCPVQIGNNHCYLRSIIAWSVTKILKNAHAYRGVRDFKANSNEKRGAFRFSDSGGVSKKTTPTKGKEHSGHSLQSTPSLF</sequence>
<dbReference type="InParanoid" id="A0A2G5EE32"/>
<evidence type="ECO:0000313" key="3">
    <source>
        <dbReference type="Proteomes" id="UP000230069"/>
    </source>
</evidence>
<protein>
    <submittedName>
        <fullName evidence="2">Uncharacterized protein</fullName>
    </submittedName>
</protein>
<evidence type="ECO:0000256" key="1">
    <source>
        <dbReference type="SAM" id="MobiDB-lite"/>
    </source>
</evidence>
<gene>
    <name evidence="2" type="ORF">AQUCO_00900523v1</name>
</gene>